<dbReference type="EMBL" id="CAJPDR010000062">
    <property type="protein sequence ID" value="CAF9913445.1"/>
    <property type="molecule type" value="Genomic_DNA"/>
</dbReference>
<dbReference type="InterPro" id="IPR021858">
    <property type="entry name" value="Fun_TF"/>
</dbReference>
<evidence type="ECO:0000313" key="4">
    <source>
        <dbReference type="Proteomes" id="UP000664203"/>
    </source>
</evidence>
<sequence>MVFLLHTYQSGVATWMDLFDHSCTYQRVVLQRMLSSEILLYCICAFTSKHLSLLVSGEVWNPIAGRYYGEALHMLIELLGSTAPQDDALTATILLSSYEMIAAQGQEHQRHFYGALMLIKTYGVDARSVGLDKANLWIYIRHEIVVALMTESKLLLSPKDWNVTFQEGETQEDLLGNQLLWFLARAIDLVYAKDADTGMPVATANERKESLRATETWFDGLPTSFQGVKCGEVTEEGFSKIYFAIPAAGEYNHKVEEILVDRFQLAQ</sequence>
<dbReference type="GO" id="GO:0003700">
    <property type="term" value="F:DNA-binding transcription factor activity"/>
    <property type="evidence" value="ECO:0007669"/>
    <property type="project" value="TreeGrafter"/>
</dbReference>
<dbReference type="Proteomes" id="UP000664203">
    <property type="component" value="Unassembled WGS sequence"/>
</dbReference>
<dbReference type="GO" id="GO:0045944">
    <property type="term" value="P:positive regulation of transcription by RNA polymerase II"/>
    <property type="evidence" value="ECO:0007669"/>
    <property type="project" value="TreeGrafter"/>
</dbReference>
<organism evidence="3 4">
    <name type="scientific">Alectoria fallacina</name>
    <dbReference type="NCBI Taxonomy" id="1903189"/>
    <lineage>
        <taxon>Eukaryota</taxon>
        <taxon>Fungi</taxon>
        <taxon>Dikarya</taxon>
        <taxon>Ascomycota</taxon>
        <taxon>Pezizomycotina</taxon>
        <taxon>Lecanoromycetes</taxon>
        <taxon>OSLEUM clade</taxon>
        <taxon>Lecanoromycetidae</taxon>
        <taxon>Lecanorales</taxon>
        <taxon>Lecanorineae</taxon>
        <taxon>Parmeliaceae</taxon>
        <taxon>Alectoria</taxon>
    </lineage>
</organism>
<reference evidence="3" key="1">
    <citation type="submission" date="2021-03" db="EMBL/GenBank/DDBJ databases">
        <authorList>
            <person name="Tagirdzhanova G."/>
        </authorList>
    </citation>
    <scope>NUCLEOTIDE SEQUENCE</scope>
</reference>
<dbReference type="PANTHER" id="PTHR37534">
    <property type="entry name" value="TRANSCRIPTIONAL ACTIVATOR PROTEIN UGA3"/>
    <property type="match status" value="1"/>
</dbReference>
<gene>
    <name evidence="3" type="ORF">ALECFALPRED_008817</name>
</gene>
<dbReference type="OrthoDB" id="4525710at2759"/>
<comment type="subcellular location">
    <subcellularLocation>
        <location evidence="1">Nucleus</location>
    </subcellularLocation>
</comment>
<name>A0A8H3IF03_9LECA</name>
<dbReference type="GO" id="GO:0005634">
    <property type="term" value="C:nucleus"/>
    <property type="evidence" value="ECO:0007669"/>
    <property type="project" value="UniProtKB-SubCell"/>
</dbReference>
<protein>
    <submittedName>
        <fullName evidence="3">Uncharacterized protein</fullName>
    </submittedName>
</protein>
<keyword evidence="4" id="KW-1185">Reference proteome</keyword>
<dbReference type="Pfam" id="PF11951">
    <property type="entry name" value="Fungal_trans_2"/>
    <property type="match status" value="1"/>
</dbReference>
<keyword evidence="2" id="KW-0539">Nucleus</keyword>
<evidence type="ECO:0000256" key="2">
    <source>
        <dbReference type="ARBA" id="ARBA00023242"/>
    </source>
</evidence>
<evidence type="ECO:0000313" key="3">
    <source>
        <dbReference type="EMBL" id="CAF9913445.1"/>
    </source>
</evidence>
<comment type="caution">
    <text evidence="3">The sequence shown here is derived from an EMBL/GenBank/DDBJ whole genome shotgun (WGS) entry which is preliminary data.</text>
</comment>
<accession>A0A8H3IF03</accession>
<evidence type="ECO:0000256" key="1">
    <source>
        <dbReference type="ARBA" id="ARBA00004123"/>
    </source>
</evidence>
<dbReference type="PANTHER" id="PTHR37534:SF9">
    <property type="entry name" value="ZN(II)2CYS6 TRANSCRIPTION FACTOR (EUROFUNG)"/>
    <property type="match status" value="1"/>
</dbReference>
<dbReference type="GO" id="GO:0000976">
    <property type="term" value="F:transcription cis-regulatory region binding"/>
    <property type="evidence" value="ECO:0007669"/>
    <property type="project" value="TreeGrafter"/>
</dbReference>
<proteinExistence type="predicted"/>
<dbReference type="AlphaFoldDB" id="A0A8H3IF03"/>